<accession>A0A0U5HUY2</accession>
<dbReference type="KEGG" id="hhb:Hhub_2702"/>
<sequence length="43" mass="4852">MAASPRPRLTDPVVPTLRESLPTDELTTRPRSFITISYLPPEE</sequence>
<dbReference type="Proteomes" id="UP000066737">
    <property type="component" value="Chromosome I"/>
</dbReference>
<dbReference type="STRING" id="1407499.HHUB_2702"/>
<evidence type="ECO:0000313" key="2">
    <source>
        <dbReference type="Proteomes" id="UP000066737"/>
    </source>
</evidence>
<proteinExistence type="predicted"/>
<gene>
    <name evidence="1" type="ORF">HHUB_2702</name>
</gene>
<dbReference type="EMBL" id="LN831302">
    <property type="protein sequence ID" value="CQH58223.1"/>
    <property type="molecule type" value="Genomic_DNA"/>
</dbReference>
<reference evidence="2" key="1">
    <citation type="journal article" date="2016" name="Environ. Microbiol.">
        <title>The complete genome of a viable archaeum isolated from 123-million-year-old rock salt.</title>
        <authorList>
            <person name="Jaakkola S.T."/>
            <person name="Pfeiffer F."/>
            <person name="Ravantti J.J."/>
            <person name="Guo Q."/>
            <person name="Liu Y."/>
            <person name="Chen X."/>
            <person name="Ma H."/>
            <person name="Yang C."/>
            <person name="Oksanen H.M."/>
            <person name="Bamford D.H."/>
        </authorList>
    </citation>
    <scope>NUCLEOTIDE SEQUENCE</scope>
    <source>
        <strain evidence="2">JI20-1</strain>
    </source>
</reference>
<keyword evidence="2" id="KW-1185">Reference proteome</keyword>
<name>A0A0U5HUY2_9EURY</name>
<protein>
    <submittedName>
        <fullName evidence="1">Uncharacterized protein</fullName>
    </submittedName>
</protein>
<evidence type="ECO:0000313" key="1">
    <source>
        <dbReference type="EMBL" id="CQH58223.1"/>
    </source>
</evidence>
<organism evidence="1 2">
    <name type="scientific">Halobacterium hubeiense</name>
    <dbReference type="NCBI Taxonomy" id="1407499"/>
    <lineage>
        <taxon>Archaea</taxon>
        <taxon>Methanobacteriati</taxon>
        <taxon>Methanobacteriota</taxon>
        <taxon>Stenosarchaea group</taxon>
        <taxon>Halobacteria</taxon>
        <taxon>Halobacteriales</taxon>
        <taxon>Halobacteriaceae</taxon>
        <taxon>Halobacterium</taxon>
    </lineage>
</organism>
<dbReference type="AlphaFoldDB" id="A0A0U5HUY2"/>